<keyword evidence="3" id="KW-0378">Hydrolase</keyword>
<proteinExistence type="predicted"/>
<evidence type="ECO:0000259" key="2">
    <source>
        <dbReference type="Pfam" id="PF02517"/>
    </source>
</evidence>
<dbReference type="RefSeq" id="WP_282736299.1">
    <property type="nucleotide sequence ID" value="NZ_JASCQP010000031.1"/>
</dbReference>
<dbReference type="EC" id="3.4.-.-" evidence="3"/>
<dbReference type="PANTHER" id="PTHR35797">
    <property type="entry name" value="PROTEASE-RELATED"/>
    <property type="match status" value="1"/>
</dbReference>
<dbReference type="Pfam" id="PF02517">
    <property type="entry name" value="Rce1-like"/>
    <property type="match status" value="1"/>
</dbReference>
<feature type="transmembrane region" description="Helical" evidence="1">
    <location>
        <begin position="153"/>
        <end position="173"/>
    </location>
</feature>
<dbReference type="Proteomes" id="UP001225957">
    <property type="component" value="Unassembled WGS sequence"/>
</dbReference>
<evidence type="ECO:0000313" key="4">
    <source>
        <dbReference type="Proteomes" id="UP001225957"/>
    </source>
</evidence>
<protein>
    <submittedName>
        <fullName evidence="3">CPBP family intramembrane metalloprotease</fullName>
        <ecNumber evidence="3">3.4.-.-</ecNumber>
    </submittedName>
</protein>
<sequence>MRERALLPFLVITFTIAWGVLAGYLFLNAPMSRAFGPITGHHPLFYLAVYAPAIAALLVVFHGEGAVGVRRLLARLLLWRASLGWYAFLLLGVPLVFYAAALLQGWRFGNPPDFASLSAWLVAALLMVIKGPVEELGWRGVALPLLQRRVTPFWAAILLGLIWGIWHLPAFFLGGTPQGAWSFLPFLVGALALSLIVTPMFNASRGSLLLPVLFHFQLINPLWPDAQPLENLLFLAVAVGVVWHHRQTMFCREGAVTAVVPK</sequence>
<feature type="domain" description="CAAX prenyl protease 2/Lysostaphin resistance protein A-like" evidence="2">
    <location>
        <begin position="118"/>
        <end position="216"/>
    </location>
</feature>
<keyword evidence="3" id="KW-0645">Protease</keyword>
<keyword evidence="1" id="KW-1133">Transmembrane helix</keyword>
<feature type="transmembrane region" description="Helical" evidence="1">
    <location>
        <begin position="180"/>
        <end position="201"/>
    </location>
</feature>
<feature type="transmembrane region" description="Helical" evidence="1">
    <location>
        <begin position="6"/>
        <end position="27"/>
    </location>
</feature>
<dbReference type="EMBL" id="JASCQP010000031">
    <property type="protein sequence ID" value="MDI5892374.1"/>
    <property type="molecule type" value="Genomic_DNA"/>
</dbReference>
<comment type="caution">
    <text evidence="3">The sequence shown here is derived from an EMBL/GenBank/DDBJ whole genome shotgun (WGS) entry which is preliminary data.</text>
</comment>
<gene>
    <name evidence="3" type="ORF">QLQ83_14865</name>
</gene>
<dbReference type="InterPro" id="IPR042150">
    <property type="entry name" value="MmRce1-like"/>
</dbReference>
<keyword evidence="1" id="KW-0812">Transmembrane</keyword>
<reference evidence="3 4" key="1">
    <citation type="submission" date="2023-04" db="EMBL/GenBank/DDBJ databases">
        <title>Halomonas strains isolated from rhizosphere soil.</title>
        <authorList>
            <person name="Xu L."/>
            <person name="Sun J.-Q."/>
        </authorList>
    </citation>
    <scope>NUCLEOTIDE SEQUENCE [LARGE SCALE GENOMIC DNA]</scope>
    <source>
        <strain evidence="3 4">LR5S20</strain>
    </source>
</reference>
<keyword evidence="4" id="KW-1185">Reference proteome</keyword>
<feature type="transmembrane region" description="Helical" evidence="1">
    <location>
        <begin position="226"/>
        <end position="243"/>
    </location>
</feature>
<feature type="transmembrane region" description="Helical" evidence="1">
    <location>
        <begin position="43"/>
        <end position="63"/>
    </location>
</feature>
<keyword evidence="1" id="KW-0472">Membrane</keyword>
<evidence type="ECO:0000313" key="3">
    <source>
        <dbReference type="EMBL" id="MDI5892374.1"/>
    </source>
</evidence>
<dbReference type="InterPro" id="IPR003675">
    <property type="entry name" value="Rce1/LyrA-like_dom"/>
</dbReference>
<feature type="transmembrane region" description="Helical" evidence="1">
    <location>
        <begin position="83"/>
        <end position="102"/>
    </location>
</feature>
<name>A0ABT6V2C4_9GAMM</name>
<keyword evidence="3" id="KW-0482">Metalloprotease</keyword>
<evidence type="ECO:0000256" key="1">
    <source>
        <dbReference type="SAM" id="Phobius"/>
    </source>
</evidence>
<dbReference type="PANTHER" id="PTHR35797:SF1">
    <property type="entry name" value="PROTEASE"/>
    <property type="match status" value="1"/>
</dbReference>
<accession>A0ABT6V2C4</accession>
<organism evidence="3 4">
    <name type="scientific">Halomonas rhizosphaerae</name>
    <dbReference type="NCBI Taxonomy" id="3043296"/>
    <lineage>
        <taxon>Bacteria</taxon>
        <taxon>Pseudomonadati</taxon>
        <taxon>Pseudomonadota</taxon>
        <taxon>Gammaproteobacteria</taxon>
        <taxon>Oceanospirillales</taxon>
        <taxon>Halomonadaceae</taxon>
        <taxon>Halomonas</taxon>
    </lineage>
</organism>
<dbReference type="GO" id="GO:0008237">
    <property type="term" value="F:metallopeptidase activity"/>
    <property type="evidence" value="ECO:0007669"/>
    <property type="project" value="UniProtKB-KW"/>
</dbReference>